<dbReference type="InterPro" id="IPR051311">
    <property type="entry name" value="DedA_domain"/>
</dbReference>
<dbReference type="GO" id="GO:0005886">
    <property type="term" value="C:plasma membrane"/>
    <property type="evidence" value="ECO:0007669"/>
    <property type="project" value="TreeGrafter"/>
</dbReference>
<protein>
    <submittedName>
        <fullName evidence="4">Membrane protein DedA, SNARE-associated domain</fullName>
    </submittedName>
</protein>
<feature type="transmembrane region" description="Helical" evidence="2">
    <location>
        <begin position="111"/>
        <end position="132"/>
    </location>
</feature>
<dbReference type="OrthoDB" id="9782291at2"/>
<keyword evidence="5" id="KW-1185">Reference proteome</keyword>
<dbReference type="PANTHER" id="PTHR42709:SF9">
    <property type="entry name" value="ALKALINE PHOSPHATASE LIKE PROTEIN"/>
    <property type="match status" value="1"/>
</dbReference>
<feature type="transmembrane region" description="Helical" evidence="2">
    <location>
        <begin position="14"/>
        <end position="32"/>
    </location>
</feature>
<proteinExistence type="inferred from homology"/>
<dbReference type="InterPro" id="IPR032816">
    <property type="entry name" value="VTT_dom"/>
</dbReference>
<evidence type="ECO:0000256" key="2">
    <source>
        <dbReference type="SAM" id="Phobius"/>
    </source>
</evidence>
<keyword evidence="2" id="KW-0812">Transmembrane</keyword>
<dbReference type="RefSeq" id="WP_091230889.1">
    <property type="nucleotide sequence ID" value="NZ_FNBG01000014.1"/>
</dbReference>
<dbReference type="AlphaFoldDB" id="A0A1G7MNJ4"/>
<evidence type="ECO:0000256" key="1">
    <source>
        <dbReference type="ARBA" id="ARBA00010792"/>
    </source>
</evidence>
<evidence type="ECO:0000313" key="4">
    <source>
        <dbReference type="EMBL" id="SDF63261.1"/>
    </source>
</evidence>
<keyword evidence="2" id="KW-0472">Membrane</keyword>
<feature type="domain" description="VTT" evidence="3">
    <location>
        <begin position="34"/>
        <end position="159"/>
    </location>
</feature>
<keyword evidence="2" id="KW-1133">Transmembrane helix</keyword>
<gene>
    <name evidence="4" type="ORF">SAMN04488542_11432</name>
</gene>
<name>A0A1G7MNJ4_9BACL</name>
<feature type="transmembrane region" description="Helical" evidence="2">
    <location>
        <begin position="175"/>
        <end position="193"/>
    </location>
</feature>
<comment type="similarity">
    <text evidence="1">Belongs to the DedA family.</text>
</comment>
<dbReference type="Pfam" id="PF09335">
    <property type="entry name" value="VTT_dom"/>
    <property type="match status" value="1"/>
</dbReference>
<organism evidence="4 5">
    <name type="scientific">Fontibacillus panacisegetis</name>
    <dbReference type="NCBI Taxonomy" id="670482"/>
    <lineage>
        <taxon>Bacteria</taxon>
        <taxon>Bacillati</taxon>
        <taxon>Bacillota</taxon>
        <taxon>Bacilli</taxon>
        <taxon>Bacillales</taxon>
        <taxon>Paenibacillaceae</taxon>
        <taxon>Fontibacillus</taxon>
    </lineage>
</organism>
<evidence type="ECO:0000313" key="5">
    <source>
        <dbReference type="Proteomes" id="UP000198972"/>
    </source>
</evidence>
<accession>A0A1G7MNJ4</accession>
<dbReference type="STRING" id="670482.SAMN04488542_11432"/>
<feature type="transmembrane region" description="Helical" evidence="2">
    <location>
        <begin position="139"/>
        <end position="160"/>
    </location>
</feature>
<reference evidence="4 5" key="1">
    <citation type="submission" date="2016-10" db="EMBL/GenBank/DDBJ databases">
        <authorList>
            <person name="de Groot N.N."/>
        </authorList>
    </citation>
    <scope>NUCLEOTIDE SEQUENCE [LARGE SCALE GENOMIC DNA]</scope>
    <source>
        <strain evidence="4 5">DSM 28129</strain>
    </source>
</reference>
<dbReference type="Proteomes" id="UP000198972">
    <property type="component" value="Unassembled WGS sequence"/>
</dbReference>
<dbReference type="PANTHER" id="PTHR42709">
    <property type="entry name" value="ALKALINE PHOSPHATASE LIKE PROTEIN"/>
    <property type="match status" value="1"/>
</dbReference>
<feature type="transmembrane region" description="Helical" evidence="2">
    <location>
        <begin position="53"/>
        <end position="74"/>
    </location>
</feature>
<sequence>MNVLEWIEAMFEHYGYLVLLLGLPVDFIALPLPPGQTTLTFTGFLAFKGSLNLVSALLAAYFGTVLGITITYTIGYKLGSPLIHRYGKWFFLKPSHLEKTRQQYQKYGNKLLLVSYFVPGVRQFFGYFVGIIRIPYRTFALYAYPGAAIWVFAFVGIGYVFGEQWQQVIVWVEKYLSYFFSGLGTVLLLFLYFKWRKWRMKGPVTKKELS</sequence>
<dbReference type="EMBL" id="FNBG01000014">
    <property type="protein sequence ID" value="SDF63261.1"/>
    <property type="molecule type" value="Genomic_DNA"/>
</dbReference>
<evidence type="ECO:0000259" key="3">
    <source>
        <dbReference type="Pfam" id="PF09335"/>
    </source>
</evidence>